<keyword evidence="1" id="KW-1133">Transmembrane helix</keyword>
<sequence length="384" mass="41493">MAYIGHFFAMVFSAGGLLTCLIVGGVCALLGSIVSKEHRAHNACAAGAYGVGIALLLILFGAGGSYSATPIVCLNVLVLIAAITAIVRFFPFLRALRLQPQIRAQRIAQEQYIHDHMPSVMFSRAVQRFQIVPAIPGEPEFRGYRMVASDGEGLPDPLYEQARHYQLSKARNEHRLFGNPGVGLKSSDFGDIHIHSGLFGEQMLAKIIASSGLNVVSFWSLYGKDTHGNRTDADIDAVIVGVGRNGQPYAWFVDAKNYKGGSDTAYVNIADDTLARISISEHAFVSGSDGRADVRMSTNMITQCRHWRPLLERYGIMSDWLVCMVPTGKSGTPRLQDVTWPGGVPAMPPEALLERIGALDLADPANIPAGIISLFAQDLKPGNA</sequence>
<reference evidence="2 3" key="1">
    <citation type="submission" date="2017-07" db="EMBL/GenBank/DDBJ databases">
        <title>Bifidobacterium novel species.</title>
        <authorList>
            <person name="Lugli G.A."/>
            <person name="Milani C."/>
            <person name="Duranti S."/>
            <person name="Mangifesta M."/>
        </authorList>
    </citation>
    <scope>NUCLEOTIDE SEQUENCE [LARGE SCALE GENOMIC DNA]</scope>
    <source>
        <strain evidence="3">Goo31D</strain>
    </source>
</reference>
<organism evidence="2 3">
    <name type="scientific">Bifidobacterium anseris</name>
    <dbReference type="NCBI Taxonomy" id="2020963"/>
    <lineage>
        <taxon>Bacteria</taxon>
        <taxon>Bacillati</taxon>
        <taxon>Actinomycetota</taxon>
        <taxon>Actinomycetes</taxon>
        <taxon>Bifidobacteriales</taxon>
        <taxon>Bifidobacteriaceae</taxon>
        <taxon>Bifidobacterium</taxon>
    </lineage>
</organism>
<dbReference type="OrthoDB" id="3227425at2"/>
<dbReference type="EMBL" id="NMYC01000001">
    <property type="protein sequence ID" value="PLS28213.1"/>
    <property type="molecule type" value="Genomic_DNA"/>
</dbReference>
<keyword evidence="1" id="KW-0812">Transmembrane</keyword>
<evidence type="ECO:0000313" key="2">
    <source>
        <dbReference type="EMBL" id="PLS28213.1"/>
    </source>
</evidence>
<dbReference type="RefSeq" id="WP_051198652.1">
    <property type="nucleotide sequence ID" value="NZ_NMYC01000001.1"/>
</dbReference>
<name>A0A2N5J201_9BIFI</name>
<evidence type="ECO:0000313" key="3">
    <source>
        <dbReference type="Proteomes" id="UP000234935"/>
    </source>
</evidence>
<comment type="caution">
    <text evidence="2">The sequence shown here is derived from an EMBL/GenBank/DDBJ whole genome shotgun (WGS) entry which is preliminary data.</text>
</comment>
<dbReference type="Proteomes" id="UP000234935">
    <property type="component" value="Unassembled WGS sequence"/>
</dbReference>
<accession>A0A2N5J201</accession>
<protein>
    <submittedName>
        <fullName evidence="2">Ftsk solute binding protein, Zinc ribbon domain</fullName>
    </submittedName>
</protein>
<evidence type="ECO:0000256" key="1">
    <source>
        <dbReference type="SAM" id="Phobius"/>
    </source>
</evidence>
<proteinExistence type="predicted"/>
<feature type="transmembrane region" description="Helical" evidence="1">
    <location>
        <begin position="6"/>
        <end position="31"/>
    </location>
</feature>
<feature type="transmembrane region" description="Helical" evidence="1">
    <location>
        <begin position="43"/>
        <end position="62"/>
    </location>
</feature>
<gene>
    <name evidence="2" type="ORF">CGZ88_0375</name>
</gene>
<dbReference type="AlphaFoldDB" id="A0A2N5J201"/>
<keyword evidence="3" id="KW-1185">Reference proteome</keyword>
<keyword evidence="1" id="KW-0472">Membrane</keyword>
<feature type="transmembrane region" description="Helical" evidence="1">
    <location>
        <begin position="68"/>
        <end position="90"/>
    </location>
</feature>